<reference evidence="5" key="1">
    <citation type="submission" date="2023-04" db="EMBL/GenBank/DDBJ databases">
        <title>Genome dynamics across the evolutionary transition to endosymbiosis.</title>
        <authorList>
            <person name="Siozios S."/>
            <person name="Nadal-Jimenez P."/>
            <person name="Azagi T."/>
            <person name="Sprong H."/>
            <person name="Frost C.L."/>
            <person name="Parratt S.R."/>
            <person name="Taylor G."/>
            <person name="Brettell L."/>
            <person name="Lew K.C."/>
            <person name="Croft L."/>
            <person name="King K.C."/>
            <person name="Brockhurst M.A."/>
            <person name="Hypsa V."/>
            <person name="Novakova E."/>
            <person name="Darby A.C."/>
            <person name="Hurst G.D.D."/>
        </authorList>
    </citation>
    <scope>NUCLEOTIDE SEQUENCE</scope>
    <source>
        <strain evidence="5">APv</strain>
        <plasmid evidence="5">paPv1</plasmid>
    </source>
</reference>
<dbReference type="InterPro" id="IPR040668">
    <property type="entry name" value="TraI_2B"/>
</dbReference>
<dbReference type="Gene3D" id="3.40.50.300">
    <property type="entry name" value="P-loop containing nucleotide triphosphate hydrolases"/>
    <property type="match status" value="2"/>
</dbReference>
<dbReference type="GO" id="GO:0005524">
    <property type="term" value="F:ATP binding"/>
    <property type="evidence" value="ECO:0007669"/>
    <property type="project" value="InterPro"/>
</dbReference>
<organism evidence="5 6">
    <name type="scientific">Arsenophonus nasoniae</name>
    <name type="common">son-killer infecting Nasonia vitripennis</name>
    <dbReference type="NCBI Taxonomy" id="638"/>
    <lineage>
        <taxon>Bacteria</taxon>
        <taxon>Pseudomonadati</taxon>
        <taxon>Pseudomonadota</taxon>
        <taxon>Gammaproteobacteria</taxon>
        <taxon>Enterobacterales</taxon>
        <taxon>Morganellaceae</taxon>
        <taxon>Arsenophonus</taxon>
    </lineage>
</organism>
<dbReference type="CDD" id="cd17933">
    <property type="entry name" value="DEXSc_RecD-like"/>
    <property type="match status" value="1"/>
</dbReference>
<dbReference type="NCBIfam" id="NF041492">
    <property type="entry name" value="MobF"/>
    <property type="match status" value="1"/>
</dbReference>
<proteinExistence type="predicted"/>
<sequence length="1700" mass="191428">MLSVKNLTSGGASASANYYEEKDNYYFVGEEGTGWFGKGAERLGLTGTVDRNTFEQVLEGKLPDGTQLTFNKAGKNQHRPGYDLTFSAPKSVSVLALVEGNTAVLDAHKKAVVSALKEIESVSSTRSMTKGVTQTEMTGNTITALFLHTTNRNLDPNLHTHALLMNATWSDKKGWKALSSDTINRSGFSEIINDLQVTFGAIYRQHLKESLQKQGYSFISTGKNGLWEIEGVPTEPFSSRRKEVVEAVGETASAKQKSAAVLATRKAKTFTNVETLHKEWQSVLAKTGYCADNMKKAENLNPSTPVVNLKEAISQSIKVLSDKNTRFSYDALLTHVINRIPCQPKTLETLRAEINKAIKQGNLVPLNSESTLLTTENHLKQENEVSTLIHQLRYSKHELTTTQESALAKNITQNNVRFNLVNLKGGFAHEIRVIDEIHTLAKENKLNTVIITPNKKISNKLQEHVNKKVKTISIDDYFNDTQKNNHKRQLIGIYQSEHLPLNKVAALLSRSYAEGDTIIALDSASRKNKGLTSEIARALGTEPINAFESNADKHLYFIPEQDKASRIKTAANHFANFYALNKDVIIQAGNNPTKEAITAKTRYILIEKGLLSENKMVVTTKKSIFLDAANRNQRNTYNIGMILERTTENERQQYQIKSISKQSNKLLLQDRFGNTSALSINKIDSHYRLFKVQEIELREGDSVKSTGVFGQNIQAGKTFTVTELKKGNFLFADKIIMEDEYGKKASFTPKADCKLEYHYCEAFGNSLNKNQTVIAVFNEKEVNNSTINQIRHSGKNIIGITGLDSDSIQKRLQQSEISTTVLADIQQGNESFIKAADVAKHNVTPDIQKQLNIAIDRRTKSSMVFNSLDVITDAAKSSDFSFNDCINAFKQRLKKGEVKCVDETTNELYGRFIRKADFDNEVKILTQILQGKNSQLPLIQNNEKLHFTGLTQGQQKAAELVLTSKDQTIMIQGYAGVGKTTQFITVAQALNDNRPDVNIVGLAPTHKAVNELQAAGIKSQTIASFLMEKHQSNLKTSYKNTLFVIDESSMIGNKTLAELLLNITDNAGRVVLSGDAKQLKAFERGAPFALAWQRSAADKVVMDEIVRQTPELKPAIEAIIAGKTQKSLDIIRQVSPDRVARNRGAFIPESSIINTFGSFSKGRNNEDHIDLDRMIVNDFVGRTKEARDNTVIITPLNADRTFLNRSIHAVMQSKEMLGKSAHIPVLQRINHQEADLKDTQFWQNQLGNVAKINQHYFEITEVSKEGIVSLINRENNQEKYLSPLEVNPAVVALFEDKTIEVSEGEKIRLTTTDKDRNIANNDRGMIKRIEDDKLYIELNSKLVTYQPQKEYADRHLDYTYAITSYASQGASYPYVIVYESARTIAAMDNTYVELSRAKAHVQLYLRDGDTWMKNLTKNSGDRLTAHDILNKQEDQLARNEIRIWDNSKEVGNTKLAQKIDQTLVEIARFSHYDRPELLLPVNNEHGIQRGNLHIPVGVYTGKTDFEEATYKGASDGIYIVLNKGNDENSINLYSLSQFDEALKNETKDNTIVIELNNEESAKNIAQQTESEKINENQDRTGEVPLFLNKTSEENEINWYSLKEFDESIKNDIKDNTIQFELNKPDNEVSPQLPEEEKLEKINENQDIIVESIRLYDEEKIHDLQLEEEPRKLEKENDEINISYHHEEEKNQKIKEKEYGG</sequence>
<dbReference type="GO" id="GO:0043139">
    <property type="term" value="F:5'-3' DNA helicase activity"/>
    <property type="evidence" value="ECO:0007669"/>
    <property type="project" value="TreeGrafter"/>
</dbReference>
<dbReference type="InterPro" id="IPR014059">
    <property type="entry name" value="TraI/TrwC_relax"/>
</dbReference>
<dbReference type="InterPro" id="IPR027417">
    <property type="entry name" value="P-loop_NTPase"/>
</dbReference>
<name>A0AA95GUY6_9GAMM</name>
<feature type="region of interest" description="Disordered" evidence="1">
    <location>
        <begin position="1669"/>
        <end position="1700"/>
    </location>
</feature>
<feature type="compositionally biased region" description="Basic and acidic residues" evidence="1">
    <location>
        <begin position="1683"/>
        <end position="1700"/>
    </location>
</feature>
<dbReference type="GO" id="GO:0016818">
    <property type="term" value="F:hydrolase activity, acting on acid anhydrides, in phosphorus-containing anhydrides"/>
    <property type="evidence" value="ECO:0007669"/>
    <property type="project" value="InterPro"/>
</dbReference>
<dbReference type="Pfam" id="PF18340">
    <property type="entry name" value="TraI_2B"/>
    <property type="match status" value="1"/>
</dbReference>
<dbReference type="Pfam" id="PF08751">
    <property type="entry name" value="TrwC"/>
    <property type="match status" value="1"/>
</dbReference>
<dbReference type="Gene3D" id="2.30.30.940">
    <property type="match status" value="1"/>
</dbReference>
<dbReference type="PANTHER" id="PTHR43788">
    <property type="entry name" value="DNA2/NAM7 HELICASE FAMILY MEMBER"/>
    <property type="match status" value="1"/>
</dbReference>
<protein>
    <submittedName>
        <fullName evidence="5">MobF family relaxase</fullName>
    </submittedName>
</protein>
<evidence type="ECO:0000256" key="1">
    <source>
        <dbReference type="SAM" id="MobiDB-lite"/>
    </source>
</evidence>
<evidence type="ECO:0000259" key="2">
    <source>
        <dbReference type="Pfam" id="PF07057"/>
    </source>
</evidence>
<dbReference type="NCBIfam" id="TIGR02686">
    <property type="entry name" value="relax_trwC"/>
    <property type="match status" value="1"/>
</dbReference>
<dbReference type="Pfam" id="PF07057">
    <property type="entry name" value="TraI_C"/>
    <property type="match status" value="1"/>
</dbReference>
<dbReference type="SUPFAM" id="SSF55464">
    <property type="entry name" value="Origin of replication-binding domain, RBD-like"/>
    <property type="match status" value="1"/>
</dbReference>
<dbReference type="InterPro" id="IPR009767">
    <property type="entry name" value="DNA_helicase_TraI_C"/>
</dbReference>
<dbReference type="Pfam" id="PF13604">
    <property type="entry name" value="AAA_30"/>
    <property type="match status" value="1"/>
</dbReference>
<dbReference type="SUPFAM" id="SSF52540">
    <property type="entry name" value="P-loop containing nucleoside triphosphate hydrolases"/>
    <property type="match status" value="2"/>
</dbReference>
<accession>A0AA95GUY6</accession>
<evidence type="ECO:0000313" key="6">
    <source>
        <dbReference type="Proteomes" id="UP001177595"/>
    </source>
</evidence>
<feature type="domain" description="TrwC relaxase" evidence="3">
    <location>
        <begin position="13"/>
        <end position="285"/>
    </location>
</feature>
<feature type="domain" description="TraI 2B/2B-like" evidence="4">
    <location>
        <begin position="620"/>
        <end position="697"/>
    </location>
</feature>
<evidence type="ECO:0000259" key="4">
    <source>
        <dbReference type="Pfam" id="PF18340"/>
    </source>
</evidence>
<dbReference type="RefSeq" id="WP_280626513.1">
    <property type="nucleotide sequence ID" value="NZ_CP123505.1"/>
</dbReference>
<dbReference type="GO" id="GO:0003677">
    <property type="term" value="F:DNA binding"/>
    <property type="evidence" value="ECO:0007669"/>
    <property type="project" value="InterPro"/>
</dbReference>
<dbReference type="PANTHER" id="PTHR43788:SF8">
    <property type="entry name" value="DNA-BINDING PROTEIN SMUBP-2"/>
    <property type="match status" value="1"/>
</dbReference>
<evidence type="ECO:0000313" key="5">
    <source>
        <dbReference type="EMBL" id="WGM03359.1"/>
    </source>
</evidence>
<geneLocation type="plasmid" evidence="5 6">
    <name>paPv1</name>
</geneLocation>
<evidence type="ECO:0000259" key="3">
    <source>
        <dbReference type="Pfam" id="PF08751"/>
    </source>
</evidence>
<dbReference type="Proteomes" id="UP001177595">
    <property type="component" value="Plasmid paPv1"/>
</dbReference>
<feature type="domain" description="DNA helicase TraI type C-terminal" evidence="2">
    <location>
        <begin position="1424"/>
        <end position="1560"/>
    </location>
</feature>
<keyword evidence="5" id="KW-0614">Plasmid</keyword>
<dbReference type="InterPro" id="IPR050534">
    <property type="entry name" value="Coronavir_polyprotein_1ab"/>
</dbReference>
<dbReference type="CDD" id="cd18809">
    <property type="entry name" value="SF1_C_RecD"/>
    <property type="match status" value="1"/>
</dbReference>
<dbReference type="EMBL" id="CP123505">
    <property type="protein sequence ID" value="WGM03359.1"/>
    <property type="molecule type" value="Genomic_DNA"/>
</dbReference>
<dbReference type="InterPro" id="IPR014862">
    <property type="entry name" value="TrwC"/>
</dbReference>
<gene>
    <name evidence="5" type="primary">mobF</name>
    <name evidence="5" type="ORF">QE210_17630</name>
</gene>